<sequence length="116" mass="13124">MALDCSAKQLSFASEYRHGTCALPEELFQKTISQRNSKGPGKSKRWLDRNGSFGEPQASFADDKYDDKQANAAEDVILLTNSKKRPGNAKGRRIKMMRFATTSRRIWNHTQLTVSE</sequence>
<accession>A0ACC0EH45</accession>
<reference evidence="2" key="1">
    <citation type="journal article" date="2018" name="BMC Genomics">
        <title>Genomic insights into host adaptation between the wheat stripe rust pathogen (Puccinia striiformis f. sp. tritici) and the barley stripe rust pathogen (Puccinia striiformis f. sp. hordei).</title>
        <authorList>
            <person name="Xia C."/>
            <person name="Wang M."/>
            <person name="Yin C."/>
            <person name="Cornejo O.E."/>
            <person name="Hulbert S.H."/>
            <person name="Chen X."/>
        </authorList>
    </citation>
    <scope>NUCLEOTIDE SEQUENCE [LARGE SCALE GENOMIC DNA]</scope>
    <source>
        <strain evidence="2">93-210</strain>
    </source>
</reference>
<keyword evidence="2" id="KW-1185">Reference proteome</keyword>
<reference evidence="2" key="2">
    <citation type="journal article" date="2018" name="Mol. Plant Microbe Interact.">
        <title>Genome sequence resources for the wheat stripe rust pathogen (Puccinia striiformis f. sp. tritici) and the barley stripe rust pathogen (Puccinia striiformis f. sp. hordei).</title>
        <authorList>
            <person name="Xia C."/>
            <person name="Wang M."/>
            <person name="Yin C."/>
            <person name="Cornejo O.E."/>
            <person name="Hulbert S.H."/>
            <person name="Chen X."/>
        </authorList>
    </citation>
    <scope>NUCLEOTIDE SEQUENCE [LARGE SCALE GENOMIC DNA]</scope>
    <source>
        <strain evidence="2">93-210</strain>
    </source>
</reference>
<name>A0ACC0EH45_9BASI</name>
<protein>
    <submittedName>
        <fullName evidence="1">Uncharacterized protein</fullName>
    </submittedName>
</protein>
<evidence type="ECO:0000313" key="1">
    <source>
        <dbReference type="EMBL" id="KAI7953640.1"/>
    </source>
</evidence>
<organism evidence="1 2">
    <name type="scientific">Puccinia striiformis f. sp. tritici</name>
    <dbReference type="NCBI Taxonomy" id="168172"/>
    <lineage>
        <taxon>Eukaryota</taxon>
        <taxon>Fungi</taxon>
        <taxon>Dikarya</taxon>
        <taxon>Basidiomycota</taxon>
        <taxon>Pucciniomycotina</taxon>
        <taxon>Pucciniomycetes</taxon>
        <taxon>Pucciniales</taxon>
        <taxon>Pucciniaceae</taxon>
        <taxon>Puccinia</taxon>
    </lineage>
</organism>
<gene>
    <name evidence="1" type="ORF">MJO28_006187</name>
</gene>
<proteinExistence type="predicted"/>
<evidence type="ECO:0000313" key="2">
    <source>
        <dbReference type="Proteomes" id="UP001060170"/>
    </source>
</evidence>
<comment type="caution">
    <text evidence="1">The sequence shown here is derived from an EMBL/GenBank/DDBJ whole genome shotgun (WGS) entry which is preliminary data.</text>
</comment>
<dbReference type="Proteomes" id="UP001060170">
    <property type="component" value="Chromosome 6"/>
</dbReference>
<reference evidence="1 2" key="3">
    <citation type="journal article" date="2022" name="Microbiol. Spectr.">
        <title>Folding features and dynamics of 3D genome architecture in plant fungal pathogens.</title>
        <authorList>
            <person name="Xia C."/>
        </authorList>
    </citation>
    <scope>NUCLEOTIDE SEQUENCE [LARGE SCALE GENOMIC DNA]</scope>
    <source>
        <strain evidence="1 2">93-210</strain>
    </source>
</reference>
<dbReference type="EMBL" id="CM045870">
    <property type="protein sequence ID" value="KAI7953640.1"/>
    <property type="molecule type" value="Genomic_DNA"/>
</dbReference>